<proteinExistence type="predicted"/>
<accession>A0A2U8VP96</accession>
<gene>
    <name evidence="1" type="ORF">DK427_06630</name>
</gene>
<dbReference type="OrthoDB" id="9790710at2"/>
<dbReference type="AlphaFoldDB" id="A0A2U8VP96"/>
<evidence type="ECO:0000313" key="1">
    <source>
        <dbReference type="EMBL" id="AWN35444.1"/>
    </source>
</evidence>
<dbReference type="EMBL" id="CP029551">
    <property type="protein sequence ID" value="AWN35444.1"/>
    <property type="molecule type" value="Genomic_DNA"/>
</dbReference>
<keyword evidence="2" id="KW-1185">Reference proteome</keyword>
<dbReference type="Gene3D" id="3.40.50.2000">
    <property type="entry name" value="Glycogen Phosphorylase B"/>
    <property type="match status" value="2"/>
</dbReference>
<dbReference type="RefSeq" id="WP_109950565.1">
    <property type="nucleotide sequence ID" value="NZ_CP029551.1"/>
</dbReference>
<protein>
    <submittedName>
        <fullName evidence="1">Uncharacterized protein</fullName>
    </submittedName>
</protein>
<reference evidence="1 2" key="1">
    <citation type="submission" date="2018-05" db="EMBL/GenBank/DDBJ databases">
        <title>Complete Genome Sequence of Methylobacterium sp. 17Sr1-43.</title>
        <authorList>
            <person name="Srinivasan S."/>
        </authorList>
    </citation>
    <scope>NUCLEOTIDE SEQUENCE [LARGE SCALE GENOMIC DNA]</scope>
    <source>
        <strain evidence="1 2">17Sr1-43</strain>
    </source>
</reference>
<name>A0A2U8VP96_9HYPH</name>
<dbReference type="PANTHER" id="PTHR12526">
    <property type="entry name" value="GLYCOSYLTRANSFERASE"/>
    <property type="match status" value="1"/>
</dbReference>
<dbReference type="Proteomes" id="UP000246058">
    <property type="component" value="Chromosome"/>
</dbReference>
<dbReference type="KEGG" id="meti:DK427_06630"/>
<sequence length="392" mass="41703">MRVAFLSSGPPETRAAWSGTPYYCLRALRQHFEAVEPIGSPPMRALLQGLRRVSGPARIDPLREPVLAQLYGLALRRRLERFRPDVVFGLASTTQLYGLVADFPVVHCSDATFRGMRDYYPDWFSGLSPRTLRNGERLEGAVIRGAALSLYASDWAADSARRDYGAARAHAVPFGANLDAPPPAADPPRDGVCRLLFVGVDWVRKGGDLAHGLLLELQARGVRAELHVVGCPVPAALAGTPGLVAHGFLSKGDPEAAARLRALFGRANFLVVPSRQEAYGLVFCEAGAYGLPSLATATGGIPTIVRPGVNGFLFGLDADAATYADTLLAQWSDPAAYARLRESTRARARDTLTWDSWGAASAALIRAASRRTEPAPAAARAAAAPGLAGGRA</sequence>
<dbReference type="CDD" id="cd03801">
    <property type="entry name" value="GT4_PimA-like"/>
    <property type="match status" value="1"/>
</dbReference>
<dbReference type="PANTHER" id="PTHR12526:SF637">
    <property type="entry name" value="GLYCOSYLTRANSFERASE EPSF-RELATED"/>
    <property type="match status" value="1"/>
</dbReference>
<dbReference type="SUPFAM" id="SSF53756">
    <property type="entry name" value="UDP-Glycosyltransferase/glycogen phosphorylase"/>
    <property type="match status" value="1"/>
</dbReference>
<evidence type="ECO:0000313" key="2">
    <source>
        <dbReference type="Proteomes" id="UP000246058"/>
    </source>
</evidence>
<dbReference type="Pfam" id="PF13692">
    <property type="entry name" value="Glyco_trans_1_4"/>
    <property type="match status" value="1"/>
</dbReference>
<organism evidence="1 2">
    <name type="scientific">Methylobacterium radiodurans</name>
    <dbReference type="NCBI Taxonomy" id="2202828"/>
    <lineage>
        <taxon>Bacteria</taxon>
        <taxon>Pseudomonadati</taxon>
        <taxon>Pseudomonadota</taxon>
        <taxon>Alphaproteobacteria</taxon>
        <taxon>Hyphomicrobiales</taxon>
        <taxon>Methylobacteriaceae</taxon>
        <taxon>Methylobacterium</taxon>
    </lineage>
</organism>